<proteinExistence type="predicted"/>
<protein>
    <submittedName>
        <fullName evidence="2">Uncharacterized protein</fullName>
    </submittedName>
</protein>
<dbReference type="EMBL" id="MU158032">
    <property type="protein sequence ID" value="KAF9521532.1"/>
    <property type="molecule type" value="Genomic_DNA"/>
</dbReference>
<dbReference type="AlphaFoldDB" id="A0A9P6E2Y2"/>
<comment type="caution">
    <text evidence="2">The sequence shown here is derived from an EMBL/GenBank/DDBJ whole genome shotgun (WGS) entry which is preliminary data.</text>
</comment>
<keyword evidence="3" id="KW-1185">Reference proteome</keyword>
<feature type="compositionally biased region" description="Low complexity" evidence="1">
    <location>
        <begin position="342"/>
        <end position="357"/>
    </location>
</feature>
<evidence type="ECO:0000313" key="3">
    <source>
        <dbReference type="Proteomes" id="UP000807306"/>
    </source>
</evidence>
<dbReference type="OrthoDB" id="3269273at2759"/>
<dbReference type="Proteomes" id="UP000807306">
    <property type="component" value="Unassembled WGS sequence"/>
</dbReference>
<feature type="region of interest" description="Disordered" evidence="1">
    <location>
        <begin position="322"/>
        <end position="360"/>
    </location>
</feature>
<gene>
    <name evidence="2" type="ORF">CPB83DRAFT_246174</name>
</gene>
<feature type="compositionally biased region" description="Low complexity" evidence="1">
    <location>
        <begin position="46"/>
        <end position="58"/>
    </location>
</feature>
<evidence type="ECO:0000256" key="1">
    <source>
        <dbReference type="SAM" id="MobiDB-lite"/>
    </source>
</evidence>
<reference evidence="2" key="1">
    <citation type="submission" date="2020-11" db="EMBL/GenBank/DDBJ databases">
        <authorList>
            <consortium name="DOE Joint Genome Institute"/>
            <person name="Ahrendt S."/>
            <person name="Riley R."/>
            <person name="Andreopoulos W."/>
            <person name="Labutti K."/>
            <person name="Pangilinan J."/>
            <person name="Ruiz-Duenas F.J."/>
            <person name="Barrasa J.M."/>
            <person name="Sanchez-Garcia M."/>
            <person name="Camarero S."/>
            <person name="Miyauchi S."/>
            <person name="Serrano A."/>
            <person name="Linde D."/>
            <person name="Babiker R."/>
            <person name="Drula E."/>
            <person name="Ayuso-Fernandez I."/>
            <person name="Pacheco R."/>
            <person name="Padilla G."/>
            <person name="Ferreira P."/>
            <person name="Barriuso J."/>
            <person name="Kellner H."/>
            <person name="Castanera R."/>
            <person name="Alfaro M."/>
            <person name="Ramirez L."/>
            <person name="Pisabarro A.G."/>
            <person name="Kuo A."/>
            <person name="Tritt A."/>
            <person name="Lipzen A."/>
            <person name="He G."/>
            <person name="Yan M."/>
            <person name="Ng V."/>
            <person name="Cullen D."/>
            <person name="Martin F."/>
            <person name="Rosso M.-N."/>
            <person name="Henrissat B."/>
            <person name="Hibbett D."/>
            <person name="Martinez A.T."/>
            <person name="Grigoriev I.V."/>
        </authorList>
    </citation>
    <scope>NUCLEOTIDE SEQUENCE</scope>
    <source>
        <strain evidence="2">CBS 506.95</strain>
    </source>
</reference>
<sequence length="437" mass="48006">MNVEQLLDSTPAFSRSSFSAPFQPVTRPHGDHSYGAFGGSSAFSFSTSTSMPPSLSPGHMGTNGHLGSRDTEEGGNLHQSKRPRSHLSDSTNHSHSFNHQYTPPPVAGGIPPEIAKALADQANLSDARRLMFNSFHRACTKLPEKNDAMMRLLTYVLILQNTDKLDELAASLAKTSEKVETLYSATLKNFTVSKDLQVQIRTTARATLLEPDRRLFRDMFTDVQAAIESRSDDLSITSALQIAAHKRKIVTAIKGACNEAREFLRRLIVNSVMSAGPTRMSLDDFCARVLDKMGKDTQVVMSPELAGHLALMRAYTLGQLDRRGNVDSTPVPESDEGDDNDTTGSSSQSKSRSTKSQNQKEEEKFWVGFEKYMFNKVAEGGSKTGFNLIVRRIIEADRLRFPPLTTNTSLIDSALKPSSSSSSGQVATFEMVNDFLD</sequence>
<name>A0A9P6E2Y2_9AGAR</name>
<feature type="compositionally biased region" description="Low complexity" evidence="1">
    <location>
        <begin position="9"/>
        <end position="20"/>
    </location>
</feature>
<feature type="region of interest" description="Disordered" evidence="1">
    <location>
        <begin position="46"/>
        <end position="109"/>
    </location>
</feature>
<feature type="compositionally biased region" description="Polar residues" evidence="1">
    <location>
        <begin position="88"/>
        <end position="101"/>
    </location>
</feature>
<organism evidence="2 3">
    <name type="scientific">Crepidotus variabilis</name>
    <dbReference type="NCBI Taxonomy" id="179855"/>
    <lineage>
        <taxon>Eukaryota</taxon>
        <taxon>Fungi</taxon>
        <taxon>Dikarya</taxon>
        <taxon>Basidiomycota</taxon>
        <taxon>Agaricomycotina</taxon>
        <taxon>Agaricomycetes</taxon>
        <taxon>Agaricomycetidae</taxon>
        <taxon>Agaricales</taxon>
        <taxon>Agaricineae</taxon>
        <taxon>Crepidotaceae</taxon>
        <taxon>Crepidotus</taxon>
    </lineage>
</organism>
<feature type="region of interest" description="Disordered" evidence="1">
    <location>
        <begin position="1"/>
        <end position="20"/>
    </location>
</feature>
<accession>A0A9P6E2Y2</accession>
<evidence type="ECO:0000313" key="2">
    <source>
        <dbReference type="EMBL" id="KAF9521532.1"/>
    </source>
</evidence>